<accession>A0AAV3XFP2</accession>
<feature type="transmembrane region" description="Helical" evidence="19">
    <location>
        <begin position="368"/>
        <end position="390"/>
    </location>
</feature>
<dbReference type="Pfam" id="PF00072">
    <property type="entry name" value="Response_reg"/>
    <property type="match status" value="1"/>
</dbReference>
<dbReference type="SMART" id="SM00387">
    <property type="entry name" value="HATPase_c"/>
    <property type="match status" value="1"/>
</dbReference>
<dbReference type="PRINTS" id="PR00344">
    <property type="entry name" value="BCTRLSENSOR"/>
</dbReference>
<dbReference type="SMART" id="SM00448">
    <property type="entry name" value="REC"/>
    <property type="match status" value="1"/>
</dbReference>
<dbReference type="InterPro" id="IPR036097">
    <property type="entry name" value="HisK_dim/P_sf"/>
</dbReference>
<dbReference type="Pfam" id="PF02518">
    <property type="entry name" value="HATPase_c"/>
    <property type="match status" value="1"/>
</dbReference>
<evidence type="ECO:0000259" key="22">
    <source>
        <dbReference type="PROSITE" id="PS50885"/>
    </source>
</evidence>
<evidence type="ECO:0000256" key="9">
    <source>
        <dbReference type="ARBA" id="ARBA00022741"/>
    </source>
</evidence>
<dbReference type="EMBL" id="BLAY01000087">
    <property type="protein sequence ID" value="GET40318.1"/>
    <property type="molecule type" value="Genomic_DNA"/>
</dbReference>
<feature type="modified residue" description="4-aspartylphosphate" evidence="17">
    <location>
        <position position="778"/>
    </location>
</feature>
<dbReference type="Pfam" id="PF00672">
    <property type="entry name" value="HAMP"/>
    <property type="match status" value="1"/>
</dbReference>
<keyword evidence="13" id="KW-0902">Two-component regulatory system</keyword>
<dbReference type="PANTHER" id="PTHR45339">
    <property type="entry name" value="HYBRID SIGNAL TRANSDUCTION HISTIDINE KINASE J"/>
    <property type="match status" value="1"/>
</dbReference>
<feature type="domain" description="HAMP" evidence="22">
    <location>
        <begin position="388"/>
        <end position="440"/>
    </location>
</feature>
<dbReference type="CDD" id="cd16922">
    <property type="entry name" value="HATPase_EvgS-ArcB-TorS-like"/>
    <property type="match status" value="1"/>
</dbReference>
<reference evidence="23" key="1">
    <citation type="submission" date="2019-10" db="EMBL/GenBank/DDBJ databases">
        <title>Draft genome sequece of Microseira wollei NIES-4236.</title>
        <authorList>
            <person name="Yamaguchi H."/>
            <person name="Suzuki S."/>
            <person name="Kawachi M."/>
        </authorList>
    </citation>
    <scope>NUCLEOTIDE SEQUENCE</scope>
    <source>
        <strain evidence="23">NIES-4236</strain>
    </source>
</reference>
<dbReference type="CDD" id="cd12913">
    <property type="entry name" value="PDC1_MCP_like"/>
    <property type="match status" value="1"/>
</dbReference>
<evidence type="ECO:0000256" key="12">
    <source>
        <dbReference type="ARBA" id="ARBA00022989"/>
    </source>
</evidence>
<keyword evidence="5" id="KW-1003">Cell membrane</keyword>
<dbReference type="PROSITE" id="PS50885">
    <property type="entry name" value="HAMP"/>
    <property type="match status" value="1"/>
</dbReference>
<evidence type="ECO:0000256" key="15">
    <source>
        <dbReference type="ARBA" id="ARBA00023306"/>
    </source>
</evidence>
<dbReference type="Gene3D" id="1.10.8.500">
    <property type="entry name" value="HAMP domain in histidine kinase"/>
    <property type="match status" value="1"/>
</dbReference>
<organism evidence="23 24">
    <name type="scientific">Microseira wollei NIES-4236</name>
    <dbReference type="NCBI Taxonomy" id="2530354"/>
    <lineage>
        <taxon>Bacteria</taxon>
        <taxon>Bacillati</taxon>
        <taxon>Cyanobacteriota</taxon>
        <taxon>Cyanophyceae</taxon>
        <taxon>Oscillatoriophycideae</taxon>
        <taxon>Aerosakkonematales</taxon>
        <taxon>Aerosakkonemataceae</taxon>
        <taxon>Microseira</taxon>
    </lineage>
</organism>
<dbReference type="CDD" id="cd17546">
    <property type="entry name" value="REC_hyHK_CKI1_RcsC-like"/>
    <property type="match status" value="1"/>
</dbReference>
<evidence type="ECO:0000256" key="11">
    <source>
        <dbReference type="ARBA" id="ARBA00022840"/>
    </source>
</evidence>
<dbReference type="InterPro" id="IPR011006">
    <property type="entry name" value="CheY-like_superfamily"/>
</dbReference>
<dbReference type="Proteomes" id="UP001050975">
    <property type="component" value="Unassembled WGS sequence"/>
</dbReference>
<dbReference type="Gene3D" id="3.30.450.20">
    <property type="entry name" value="PAS domain"/>
    <property type="match status" value="2"/>
</dbReference>
<dbReference type="CDD" id="cd06225">
    <property type="entry name" value="HAMP"/>
    <property type="match status" value="1"/>
</dbReference>
<gene>
    <name evidence="23" type="ORF">MiSe_51270</name>
</gene>
<evidence type="ECO:0000256" key="1">
    <source>
        <dbReference type="ARBA" id="ARBA00000085"/>
    </source>
</evidence>
<dbReference type="InterPro" id="IPR003594">
    <property type="entry name" value="HATPase_dom"/>
</dbReference>
<evidence type="ECO:0000256" key="8">
    <source>
        <dbReference type="ARBA" id="ARBA00022692"/>
    </source>
</evidence>
<dbReference type="InterPro" id="IPR029151">
    <property type="entry name" value="Sensor-like_sf"/>
</dbReference>
<dbReference type="InterPro" id="IPR003660">
    <property type="entry name" value="HAMP_dom"/>
</dbReference>
<dbReference type="InterPro" id="IPR005467">
    <property type="entry name" value="His_kinase_dom"/>
</dbReference>
<comment type="subcellular location">
    <subcellularLocation>
        <location evidence="2">Cell membrane</location>
        <topology evidence="2">Multi-pass membrane protein</topology>
    </subcellularLocation>
</comment>
<dbReference type="FunFam" id="3.30.565.10:FF:000010">
    <property type="entry name" value="Sensor histidine kinase RcsC"/>
    <property type="match status" value="1"/>
</dbReference>
<keyword evidence="11" id="KW-0067">ATP-binding</keyword>
<keyword evidence="8 19" id="KW-0812">Transmembrane</keyword>
<keyword evidence="14 19" id="KW-0472">Membrane</keyword>
<keyword evidence="7" id="KW-0808">Transferase</keyword>
<evidence type="ECO:0000256" key="14">
    <source>
        <dbReference type="ARBA" id="ARBA00023136"/>
    </source>
</evidence>
<dbReference type="EC" id="2.7.13.3" evidence="4"/>
<dbReference type="InterPro" id="IPR003661">
    <property type="entry name" value="HisK_dim/P_dom"/>
</dbReference>
<keyword evidence="15" id="KW-0131">Cell cycle</keyword>
<dbReference type="GO" id="GO:0005886">
    <property type="term" value="C:plasma membrane"/>
    <property type="evidence" value="ECO:0007669"/>
    <property type="project" value="UniProtKB-SubCell"/>
</dbReference>
<dbReference type="PANTHER" id="PTHR45339:SF1">
    <property type="entry name" value="HYBRID SIGNAL TRANSDUCTION HISTIDINE KINASE J"/>
    <property type="match status" value="1"/>
</dbReference>
<dbReference type="SUPFAM" id="SSF47384">
    <property type="entry name" value="Homodimeric domain of signal transducing histidine kinase"/>
    <property type="match status" value="1"/>
</dbReference>
<evidence type="ECO:0000256" key="19">
    <source>
        <dbReference type="SAM" id="Phobius"/>
    </source>
</evidence>
<dbReference type="Pfam" id="PF02743">
    <property type="entry name" value="dCache_1"/>
    <property type="match status" value="1"/>
</dbReference>
<keyword evidence="18" id="KW-0175">Coiled coil</keyword>
<evidence type="ECO:0000256" key="18">
    <source>
        <dbReference type="SAM" id="Coils"/>
    </source>
</evidence>
<evidence type="ECO:0000259" key="21">
    <source>
        <dbReference type="PROSITE" id="PS50110"/>
    </source>
</evidence>
<dbReference type="SMART" id="SM00304">
    <property type="entry name" value="HAMP"/>
    <property type="match status" value="1"/>
</dbReference>
<dbReference type="CDD" id="cd00082">
    <property type="entry name" value="HisKA"/>
    <property type="match status" value="1"/>
</dbReference>
<keyword evidence="10" id="KW-0418">Kinase</keyword>
<evidence type="ECO:0000256" key="2">
    <source>
        <dbReference type="ARBA" id="ARBA00004651"/>
    </source>
</evidence>
<keyword evidence="9" id="KW-0547">Nucleotide-binding</keyword>
<comment type="caution">
    <text evidence="23">The sequence shown here is derived from an EMBL/GenBank/DDBJ whole genome shotgun (WGS) entry which is preliminary data.</text>
</comment>
<dbReference type="SUPFAM" id="SSF158472">
    <property type="entry name" value="HAMP domain-like"/>
    <property type="match status" value="1"/>
</dbReference>
<evidence type="ECO:0000313" key="24">
    <source>
        <dbReference type="Proteomes" id="UP001050975"/>
    </source>
</evidence>
<evidence type="ECO:0000259" key="20">
    <source>
        <dbReference type="PROSITE" id="PS50109"/>
    </source>
</evidence>
<dbReference type="InterPro" id="IPR004358">
    <property type="entry name" value="Sig_transdc_His_kin-like_C"/>
</dbReference>
<sequence>MKKTTQTMRVKPLKEIFRKTPLKLPLRTVLIVPFVLQIVGAVGLVGYLSFKNGQQAVNDLANQLMGETSDRIGQKLNNYLAVPRTIDRINGNAIALNQLNLQDPNNLNPNFWQQRFLFDEVNISAIYFGSAEGDFTGLGLQSDNTWQISRVGRVTNNKFHSYAADNWGNPTKLLNVGKHYDPRIRPWYQKAVKAGKSVWSDIYLDFKEPRLKITLAQPIYKSITNQPTSLRGVIGVDFVLTHIGKFLKGLKIGKSGTTFIIERTGLIVASSTEEEPFLRDEGGKVKARIAARESRVPLIQATAKYLTQRHSNLAEINSDEQFIATIAGKPKFIQIAPLKDSLGIDWLIVVVIPEADFMEQINANTRTTILLCIAALLLAIIVGILTASWVTQPILRLNAAAKNIAKGDWDKTVEINRGDEVGELANSFNTMAHQLQESFETLEQKVKARTAELEIAKEKAEVANQAKSTFLANMSHELRSPLNAIIGFSQLMIRSQSLAKDQLENVSIINRSGEHLLTLINNVLDLSKIEAGRTTLNEKNFDLIRLLSDIEDMFRLKAEDKGLQLLVEHTPDVPRYIRTDEVKLRQVLINLISNAIKFTEEGGVSVRVGLVRSKHFSASSGTQVPTTNLSFEVEDTGFGIAPEELDSLFEAFVQTETGKQAQEGTGLGLPISRKFVELMGGEITVSSTVGVGTIFKFDIQVSLADAVEVESQKTTRRVIALEPNQPQYRILIVDDKSLNRQLLIKLLNPLGFELKEASNGKEAIAIWDEWSPHLIWMDMRMPVMDGYEATKHIKSTTKGQATAVIALTASVLEEERAVVLSAGCDDFLRKPFREADIFELMHKHIGVDYIYEDSTVEKSVKVREDEEKLLTREAMEALPTEWVNNLKQAIENVDMREIASILDQIQTENAPLALAIQCCLDNFDYDKILALISEDR</sequence>
<dbReference type="Pfam" id="PF00512">
    <property type="entry name" value="HisKA"/>
    <property type="match status" value="1"/>
</dbReference>
<dbReference type="InterPro" id="IPR036890">
    <property type="entry name" value="HATPase_C_sf"/>
</dbReference>
<feature type="transmembrane region" description="Helical" evidence="19">
    <location>
        <begin position="30"/>
        <end position="50"/>
    </location>
</feature>
<dbReference type="Gene3D" id="3.30.565.10">
    <property type="entry name" value="Histidine kinase-like ATPase, C-terminal domain"/>
    <property type="match status" value="1"/>
</dbReference>
<keyword evidence="24" id="KW-1185">Reference proteome</keyword>
<evidence type="ECO:0000256" key="13">
    <source>
        <dbReference type="ARBA" id="ARBA00023012"/>
    </source>
</evidence>
<evidence type="ECO:0000256" key="17">
    <source>
        <dbReference type="PROSITE-ProRule" id="PRU00169"/>
    </source>
</evidence>
<dbReference type="Gene3D" id="1.10.287.130">
    <property type="match status" value="1"/>
</dbReference>
<protein>
    <recommendedName>
        <fullName evidence="16">Circadian input-output histidine kinase CikA</fullName>
        <ecNumber evidence="4">2.7.13.3</ecNumber>
    </recommendedName>
</protein>
<comment type="catalytic activity">
    <reaction evidence="1">
        <text>ATP + protein L-histidine = ADP + protein N-phospho-L-histidine.</text>
        <dbReference type="EC" id="2.7.13.3"/>
    </reaction>
</comment>
<feature type="domain" description="Histidine kinase" evidence="20">
    <location>
        <begin position="473"/>
        <end position="703"/>
    </location>
</feature>
<feature type="domain" description="Response regulatory" evidence="21">
    <location>
        <begin position="729"/>
        <end position="845"/>
    </location>
</feature>
<evidence type="ECO:0000256" key="6">
    <source>
        <dbReference type="ARBA" id="ARBA00022553"/>
    </source>
</evidence>
<dbReference type="SUPFAM" id="SSF103190">
    <property type="entry name" value="Sensory domain-like"/>
    <property type="match status" value="1"/>
</dbReference>
<dbReference type="PROSITE" id="PS50110">
    <property type="entry name" value="RESPONSE_REGULATORY"/>
    <property type="match status" value="1"/>
</dbReference>
<evidence type="ECO:0000256" key="5">
    <source>
        <dbReference type="ARBA" id="ARBA00022475"/>
    </source>
</evidence>
<dbReference type="SUPFAM" id="SSF52172">
    <property type="entry name" value="CheY-like"/>
    <property type="match status" value="1"/>
</dbReference>
<dbReference type="GO" id="GO:0005524">
    <property type="term" value="F:ATP binding"/>
    <property type="evidence" value="ECO:0007669"/>
    <property type="project" value="UniProtKB-KW"/>
</dbReference>
<dbReference type="RefSeq" id="WP_226586161.1">
    <property type="nucleotide sequence ID" value="NZ_BLAY01000087.1"/>
</dbReference>
<evidence type="ECO:0000256" key="16">
    <source>
        <dbReference type="ARBA" id="ARBA00074306"/>
    </source>
</evidence>
<dbReference type="InterPro" id="IPR001789">
    <property type="entry name" value="Sig_transdc_resp-reg_receiver"/>
</dbReference>
<evidence type="ECO:0000313" key="23">
    <source>
        <dbReference type="EMBL" id="GET40318.1"/>
    </source>
</evidence>
<evidence type="ECO:0000256" key="4">
    <source>
        <dbReference type="ARBA" id="ARBA00012438"/>
    </source>
</evidence>
<proteinExistence type="inferred from homology"/>
<keyword evidence="6 17" id="KW-0597">Phosphoprotein</keyword>
<comment type="similarity">
    <text evidence="3">In the N-terminal section; belongs to the phytochrome family.</text>
</comment>
<dbReference type="AlphaFoldDB" id="A0AAV3XFP2"/>
<evidence type="ECO:0000256" key="3">
    <source>
        <dbReference type="ARBA" id="ARBA00006402"/>
    </source>
</evidence>
<dbReference type="PROSITE" id="PS50109">
    <property type="entry name" value="HIS_KIN"/>
    <property type="match status" value="1"/>
</dbReference>
<dbReference type="InterPro" id="IPR033479">
    <property type="entry name" value="dCache_1"/>
</dbReference>
<evidence type="ECO:0000256" key="10">
    <source>
        <dbReference type="ARBA" id="ARBA00022777"/>
    </source>
</evidence>
<dbReference type="Gene3D" id="3.40.50.2300">
    <property type="match status" value="1"/>
</dbReference>
<keyword evidence="12 19" id="KW-1133">Transmembrane helix</keyword>
<dbReference type="SMART" id="SM00388">
    <property type="entry name" value="HisKA"/>
    <property type="match status" value="1"/>
</dbReference>
<evidence type="ECO:0000256" key="7">
    <source>
        <dbReference type="ARBA" id="ARBA00022679"/>
    </source>
</evidence>
<name>A0AAV3XFP2_9CYAN</name>
<feature type="coiled-coil region" evidence="18">
    <location>
        <begin position="432"/>
        <end position="459"/>
    </location>
</feature>
<dbReference type="FunFam" id="1.10.287.130:FF:000038">
    <property type="entry name" value="Sensory transduction histidine kinase"/>
    <property type="match status" value="1"/>
</dbReference>
<dbReference type="GO" id="GO:0000155">
    <property type="term" value="F:phosphorelay sensor kinase activity"/>
    <property type="evidence" value="ECO:0007669"/>
    <property type="project" value="InterPro"/>
</dbReference>
<dbReference type="SUPFAM" id="SSF55874">
    <property type="entry name" value="ATPase domain of HSP90 chaperone/DNA topoisomerase II/histidine kinase"/>
    <property type="match status" value="1"/>
</dbReference>